<dbReference type="GO" id="GO:0008652">
    <property type="term" value="P:amino acid biosynthetic process"/>
    <property type="evidence" value="ECO:0007669"/>
    <property type="project" value="UniProtKB-KW"/>
</dbReference>
<evidence type="ECO:0000256" key="14">
    <source>
        <dbReference type="ARBA" id="ARBA00023027"/>
    </source>
</evidence>
<feature type="domain" description="3-dehydroquinate synthase C-terminal" evidence="20">
    <location>
        <begin position="181"/>
        <end position="322"/>
    </location>
</feature>
<keyword evidence="12 18" id="KW-0547">Nucleotide-binding</keyword>
<comment type="pathway">
    <text evidence="5 18">Metabolic intermediate biosynthesis; chorismate biosynthesis; chorismate from D-erythrose 4-phosphate and phosphoenolpyruvate: step 2/7.</text>
</comment>
<comment type="subcellular location">
    <subcellularLocation>
        <location evidence="4 18">Cytoplasm</location>
    </subcellularLocation>
</comment>
<dbReference type="HAMAP" id="MF_00110">
    <property type="entry name" value="DHQ_synthase"/>
    <property type="match status" value="1"/>
</dbReference>
<feature type="domain" description="3-dehydroquinate synthase N-terminal" evidence="19">
    <location>
        <begin position="68"/>
        <end position="179"/>
    </location>
</feature>
<dbReference type="Proteomes" id="UP001290462">
    <property type="component" value="Unassembled WGS sequence"/>
</dbReference>
<feature type="binding site" evidence="18">
    <location>
        <begin position="105"/>
        <end position="109"/>
    </location>
    <ligand>
        <name>NAD(+)</name>
        <dbReference type="ChEBI" id="CHEBI:57540"/>
    </ligand>
</feature>
<sequence>MEIKVTLPHHSYLLQIQAGLLEQCGDWVKSLWAPQRIVIVTDENVQKLYGQKVLESVNAAGFEASLAVVPAGETSKNLAVAEELYEAFLTAGLTRSDGVIALGGGVIGDLAGFVASTYLRGLHFLQIPTTLLAQVDSSIGGKTAVNLKQGKNMVGTFSQPDGVLIDPLTLNTLEPRRVREGIAEIVKSAAIADLGLWHLLSSFKDETELLEHAEMVIAACCEVKRKVVEEDELDTGNRLKLNFGHTIGHGLEQVAGYGICTHGEAVAIGMIQMNQVAEMKGLTAAGTTEKLKQMLQKFHLPIEWTPWEPEKLMAAMVHDKKASGDTVRIIQLKDIGEATIVKIPLSELGEYVNKV</sequence>
<evidence type="ECO:0000256" key="1">
    <source>
        <dbReference type="ARBA" id="ARBA00001393"/>
    </source>
</evidence>
<evidence type="ECO:0000256" key="7">
    <source>
        <dbReference type="ARBA" id="ARBA00013031"/>
    </source>
</evidence>
<keyword evidence="15 18" id="KW-0057">Aromatic amino acid biosynthesis</keyword>
<dbReference type="PANTHER" id="PTHR43622:SF7">
    <property type="entry name" value="3-DEHYDROQUINATE SYNTHASE, CHLOROPLASTIC"/>
    <property type="match status" value="1"/>
</dbReference>
<evidence type="ECO:0000256" key="9">
    <source>
        <dbReference type="ARBA" id="ARBA00022490"/>
    </source>
</evidence>
<dbReference type="InterPro" id="IPR016037">
    <property type="entry name" value="DHQ_synth_AroB"/>
</dbReference>
<dbReference type="Gene3D" id="3.40.50.1970">
    <property type="match status" value="1"/>
</dbReference>
<dbReference type="Pfam" id="PF01761">
    <property type="entry name" value="DHQ_synthase"/>
    <property type="match status" value="1"/>
</dbReference>
<protein>
    <recommendedName>
        <fullName evidence="8 18">3-dehydroquinate synthase</fullName>
        <shortName evidence="18">DHQS</shortName>
        <ecNumber evidence="7 18">4.2.3.4</ecNumber>
    </recommendedName>
</protein>
<dbReference type="EC" id="4.2.3.4" evidence="7 18"/>
<organism evidence="21 22">
    <name type="scientific">Carnobacterium maltaromaticum</name>
    <name type="common">Carnobacterium piscicola</name>
    <dbReference type="NCBI Taxonomy" id="2751"/>
    <lineage>
        <taxon>Bacteria</taxon>
        <taxon>Bacillati</taxon>
        <taxon>Bacillota</taxon>
        <taxon>Bacilli</taxon>
        <taxon>Lactobacillales</taxon>
        <taxon>Carnobacteriaceae</taxon>
        <taxon>Carnobacterium</taxon>
    </lineage>
</organism>
<keyword evidence="13 18" id="KW-0862">Zinc</keyword>
<dbReference type="CDD" id="cd08195">
    <property type="entry name" value="DHQS"/>
    <property type="match status" value="1"/>
</dbReference>
<dbReference type="PIRSF" id="PIRSF001455">
    <property type="entry name" value="DHQ_synth"/>
    <property type="match status" value="1"/>
</dbReference>
<evidence type="ECO:0000256" key="17">
    <source>
        <dbReference type="ARBA" id="ARBA00023285"/>
    </source>
</evidence>
<dbReference type="GO" id="GO:0000166">
    <property type="term" value="F:nucleotide binding"/>
    <property type="evidence" value="ECO:0007669"/>
    <property type="project" value="UniProtKB-KW"/>
</dbReference>
<comment type="cofactor">
    <cofactor evidence="2 18">
        <name>NAD(+)</name>
        <dbReference type="ChEBI" id="CHEBI:57540"/>
    </cofactor>
</comment>
<comment type="function">
    <text evidence="18">Catalyzes the conversion of 3-deoxy-D-arabino-heptulosonate 7-phosphate (DAHP) to dehydroquinate (DHQ).</text>
</comment>
<evidence type="ECO:0000256" key="11">
    <source>
        <dbReference type="ARBA" id="ARBA00022723"/>
    </source>
</evidence>
<dbReference type="InterPro" id="IPR030963">
    <property type="entry name" value="DHQ_synth_fam"/>
</dbReference>
<comment type="caution">
    <text evidence="18">Lacks conserved residue(s) required for the propagation of feature annotation.</text>
</comment>
<evidence type="ECO:0000256" key="10">
    <source>
        <dbReference type="ARBA" id="ARBA00022605"/>
    </source>
</evidence>
<evidence type="ECO:0000256" key="15">
    <source>
        <dbReference type="ARBA" id="ARBA00023141"/>
    </source>
</evidence>
<feature type="binding site" evidence="18">
    <location>
        <begin position="129"/>
        <end position="130"/>
    </location>
    <ligand>
        <name>NAD(+)</name>
        <dbReference type="ChEBI" id="CHEBI:57540"/>
    </ligand>
</feature>
<dbReference type="EMBL" id="JAVBVO010000002">
    <property type="protein sequence ID" value="MDZ5757647.1"/>
    <property type="molecule type" value="Genomic_DNA"/>
</dbReference>
<dbReference type="FunFam" id="3.40.50.1970:FF:000007">
    <property type="entry name" value="Pentafunctional AROM polypeptide"/>
    <property type="match status" value="1"/>
</dbReference>
<evidence type="ECO:0000259" key="19">
    <source>
        <dbReference type="Pfam" id="PF01761"/>
    </source>
</evidence>
<evidence type="ECO:0000256" key="6">
    <source>
        <dbReference type="ARBA" id="ARBA00005412"/>
    </source>
</evidence>
<dbReference type="SUPFAM" id="SSF56796">
    <property type="entry name" value="Dehydroquinate synthase-like"/>
    <property type="match status" value="1"/>
</dbReference>
<dbReference type="GO" id="GO:0003856">
    <property type="term" value="F:3-dehydroquinate synthase activity"/>
    <property type="evidence" value="ECO:0007669"/>
    <property type="project" value="UniProtKB-UniRule"/>
</dbReference>
<dbReference type="NCBIfam" id="TIGR01357">
    <property type="entry name" value="aroB"/>
    <property type="match status" value="1"/>
</dbReference>
<feature type="binding site" evidence="18">
    <location>
        <position position="262"/>
    </location>
    <ligand>
        <name>Zn(2+)</name>
        <dbReference type="ChEBI" id="CHEBI:29105"/>
    </ligand>
</feature>
<feature type="binding site" evidence="18">
    <location>
        <position position="142"/>
    </location>
    <ligand>
        <name>NAD(+)</name>
        <dbReference type="ChEBI" id="CHEBI:57540"/>
    </ligand>
</feature>
<dbReference type="Pfam" id="PF24621">
    <property type="entry name" value="DHQS_C"/>
    <property type="match status" value="1"/>
</dbReference>
<feature type="binding site" evidence="18">
    <location>
        <begin position="169"/>
        <end position="172"/>
    </location>
    <ligand>
        <name>NAD(+)</name>
        <dbReference type="ChEBI" id="CHEBI:57540"/>
    </ligand>
</feature>
<comment type="cofactor">
    <cofactor evidence="3">
        <name>Zn(2+)</name>
        <dbReference type="ChEBI" id="CHEBI:29105"/>
    </cofactor>
</comment>
<evidence type="ECO:0000256" key="16">
    <source>
        <dbReference type="ARBA" id="ARBA00023239"/>
    </source>
</evidence>
<evidence type="ECO:0000256" key="8">
    <source>
        <dbReference type="ARBA" id="ARBA00017684"/>
    </source>
</evidence>
<dbReference type="GO" id="GO:0046872">
    <property type="term" value="F:metal ion binding"/>
    <property type="evidence" value="ECO:0007669"/>
    <property type="project" value="UniProtKB-KW"/>
</dbReference>
<reference evidence="21" key="1">
    <citation type="submission" date="2023-08" db="EMBL/GenBank/DDBJ databases">
        <title>Genomic characterization of piscicolin 126 produced by Carnobacterium maltaromaticum CM22 strain isolated from salmon (Salmo salar).</title>
        <authorList>
            <person name="Gonzalez-Gragera E."/>
            <person name="Garcia-Lopez J.D."/>
            <person name="Teso-Perez C."/>
            <person name="Gimenez-Hernandez I."/>
            <person name="Peralta-Sanchez J.M."/>
            <person name="Valdivia E."/>
            <person name="Montalban-Lopez M."/>
            <person name="Martin-Platero A.M."/>
            <person name="Banos A."/>
            <person name="Martinez-Bueno M."/>
        </authorList>
    </citation>
    <scope>NUCLEOTIDE SEQUENCE</scope>
    <source>
        <strain evidence="21">CM22</strain>
    </source>
</reference>
<evidence type="ECO:0000256" key="18">
    <source>
        <dbReference type="HAMAP-Rule" id="MF_00110"/>
    </source>
</evidence>
<keyword evidence="17 18" id="KW-0170">Cobalt</keyword>
<dbReference type="InterPro" id="IPR056179">
    <property type="entry name" value="DHQS_C"/>
</dbReference>
<keyword evidence="16 18" id="KW-0456">Lyase</keyword>
<comment type="cofactor">
    <cofactor evidence="18">
        <name>Co(2+)</name>
        <dbReference type="ChEBI" id="CHEBI:48828"/>
    </cofactor>
    <cofactor evidence="18">
        <name>Zn(2+)</name>
        <dbReference type="ChEBI" id="CHEBI:29105"/>
    </cofactor>
    <text evidence="18">Binds 1 divalent metal cation per subunit. Can use either Co(2+) or Zn(2+).</text>
</comment>
<keyword evidence="9 18" id="KW-0963">Cytoplasm</keyword>
<name>A0AAW9K1I0_CARML</name>
<keyword evidence="10 18" id="KW-0028">Amino-acid biosynthesis</keyword>
<gene>
    <name evidence="18 21" type="primary">aroB</name>
    <name evidence="21" type="ORF">RAK27_03160</name>
</gene>
<dbReference type="GO" id="GO:0005737">
    <property type="term" value="C:cytoplasm"/>
    <property type="evidence" value="ECO:0007669"/>
    <property type="project" value="UniProtKB-SubCell"/>
</dbReference>
<comment type="caution">
    <text evidence="21">The sequence shown here is derived from an EMBL/GenBank/DDBJ whole genome shotgun (WGS) entry which is preliminary data.</text>
</comment>
<evidence type="ECO:0000256" key="4">
    <source>
        <dbReference type="ARBA" id="ARBA00004496"/>
    </source>
</evidence>
<dbReference type="AlphaFoldDB" id="A0AAW9K1I0"/>
<evidence type="ECO:0000256" key="12">
    <source>
        <dbReference type="ARBA" id="ARBA00022741"/>
    </source>
</evidence>
<evidence type="ECO:0000259" key="20">
    <source>
        <dbReference type="Pfam" id="PF24621"/>
    </source>
</evidence>
<comment type="catalytic activity">
    <reaction evidence="1 18">
        <text>7-phospho-2-dehydro-3-deoxy-D-arabino-heptonate = 3-dehydroquinate + phosphate</text>
        <dbReference type="Rhea" id="RHEA:21968"/>
        <dbReference type="ChEBI" id="CHEBI:32364"/>
        <dbReference type="ChEBI" id="CHEBI:43474"/>
        <dbReference type="ChEBI" id="CHEBI:58394"/>
        <dbReference type="EC" id="4.2.3.4"/>
    </reaction>
</comment>
<feature type="binding site" evidence="18">
    <location>
        <position position="245"/>
    </location>
    <ligand>
        <name>Zn(2+)</name>
        <dbReference type="ChEBI" id="CHEBI:29105"/>
    </ligand>
</feature>
<keyword evidence="14 18" id="KW-0520">NAD</keyword>
<dbReference type="RefSeq" id="WP_322808476.1">
    <property type="nucleotide sequence ID" value="NZ_JAVBVO010000002.1"/>
</dbReference>
<dbReference type="GO" id="GO:0009073">
    <property type="term" value="P:aromatic amino acid family biosynthetic process"/>
    <property type="evidence" value="ECO:0007669"/>
    <property type="project" value="UniProtKB-KW"/>
</dbReference>
<dbReference type="InterPro" id="IPR050071">
    <property type="entry name" value="Dehydroquinate_synthase"/>
</dbReference>
<feature type="binding site" evidence="18">
    <location>
        <position position="184"/>
    </location>
    <ligand>
        <name>Zn(2+)</name>
        <dbReference type="ChEBI" id="CHEBI:29105"/>
    </ligand>
</feature>
<evidence type="ECO:0000256" key="13">
    <source>
        <dbReference type="ARBA" id="ARBA00022833"/>
    </source>
</evidence>
<keyword evidence="11 18" id="KW-0479">Metal-binding</keyword>
<dbReference type="InterPro" id="IPR030960">
    <property type="entry name" value="DHQS/DOIS_N"/>
</dbReference>
<proteinExistence type="inferred from homology"/>
<evidence type="ECO:0000313" key="22">
    <source>
        <dbReference type="Proteomes" id="UP001290462"/>
    </source>
</evidence>
<evidence type="ECO:0000256" key="5">
    <source>
        <dbReference type="ARBA" id="ARBA00004661"/>
    </source>
</evidence>
<evidence type="ECO:0000256" key="2">
    <source>
        <dbReference type="ARBA" id="ARBA00001911"/>
    </source>
</evidence>
<evidence type="ECO:0000256" key="3">
    <source>
        <dbReference type="ARBA" id="ARBA00001947"/>
    </source>
</evidence>
<feature type="binding site" evidence="18">
    <location>
        <position position="151"/>
    </location>
    <ligand>
        <name>NAD(+)</name>
        <dbReference type="ChEBI" id="CHEBI:57540"/>
    </ligand>
</feature>
<dbReference type="Gene3D" id="1.20.1090.10">
    <property type="entry name" value="Dehydroquinate synthase-like - alpha domain"/>
    <property type="match status" value="1"/>
</dbReference>
<dbReference type="PANTHER" id="PTHR43622">
    <property type="entry name" value="3-DEHYDROQUINATE SYNTHASE"/>
    <property type="match status" value="1"/>
</dbReference>
<accession>A0AAW9K1I0</accession>
<evidence type="ECO:0000313" key="21">
    <source>
        <dbReference type="EMBL" id="MDZ5757647.1"/>
    </source>
</evidence>
<dbReference type="GO" id="GO:0009423">
    <property type="term" value="P:chorismate biosynthetic process"/>
    <property type="evidence" value="ECO:0007669"/>
    <property type="project" value="UniProtKB-UniRule"/>
</dbReference>
<comment type="similarity">
    <text evidence="6 18">Belongs to the sugar phosphate cyclases superfamily. Dehydroquinate synthase family.</text>
</comment>